<accession>A0A1I7W3N5</accession>
<dbReference type="AlphaFoldDB" id="A0A1I7W3N5"/>
<evidence type="ECO:0000313" key="2">
    <source>
        <dbReference type="WBParaSite" id="EN70_930"/>
    </source>
</evidence>
<dbReference type="WBParaSite" id="EN70_930">
    <property type="protein sequence ID" value="EN70_930"/>
    <property type="gene ID" value="EN70_930"/>
</dbReference>
<reference evidence="1" key="1">
    <citation type="submission" date="2012-04" db="EMBL/GenBank/DDBJ databases">
        <title>The Genome Sequence of Loa loa.</title>
        <authorList>
            <consortium name="The Broad Institute Genome Sequencing Platform"/>
            <consortium name="Broad Institute Genome Sequencing Center for Infectious Disease"/>
            <person name="Nutman T.B."/>
            <person name="Fink D.L."/>
            <person name="Russ C."/>
            <person name="Young S."/>
            <person name="Zeng Q."/>
            <person name="Gargeya S."/>
            <person name="Alvarado L."/>
            <person name="Berlin A."/>
            <person name="Chapman S.B."/>
            <person name="Chen Z."/>
            <person name="Freedman E."/>
            <person name="Gellesch M."/>
            <person name="Goldberg J."/>
            <person name="Griggs A."/>
            <person name="Gujja S."/>
            <person name="Heilman E.R."/>
            <person name="Heiman D."/>
            <person name="Howarth C."/>
            <person name="Mehta T."/>
            <person name="Neiman D."/>
            <person name="Pearson M."/>
            <person name="Roberts A."/>
            <person name="Saif S."/>
            <person name="Shea T."/>
            <person name="Shenoy N."/>
            <person name="Sisk P."/>
            <person name="Stolte C."/>
            <person name="Sykes S."/>
            <person name="White J."/>
            <person name="Yandava C."/>
            <person name="Haas B."/>
            <person name="Henn M.R."/>
            <person name="Nusbaum C."/>
            <person name="Birren B."/>
        </authorList>
    </citation>
    <scope>NUCLEOTIDE SEQUENCE [LARGE SCALE GENOMIC DNA]</scope>
</reference>
<evidence type="ECO:0000313" key="1">
    <source>
        <dbReference type="Proteomes" id="UP000095285"/>
    </source>
</evidence>
<dbReference type="Proteomes" id="UP000095285">
    <property type="component" value="Unassembled WGS sequence"/>
</dbReference>
<organism evidence="1 2">
    <name type="scientific">Loa loa</name>
    <name type="common">Eye worm</name>
    <name type="synonym">Filaria loa</name>
    <dbReference type="NCBI Taxonomy" id="7209"/>
    <lineage>
        <taxon>Eukaryota</taxon>
        <taxon>Metazoa</taxon>
        <taxon>Ecdysozoa</taxon>
        <taxon>Nematoda</taxon>
        <taxon>Chromadorea</taxon>
        <taxon>Rhabditida</taxon>
        <taxon>Spirurina</taxon>
        <taxon>Spiruromorpha</taxon>
        <taxon>Filarioidea</taxon>
        <taxon>Onchocercidae</taxon>
        <taxon>Loa</taxon>
    </lineage>
</organism>
<dbReference type="STRING" id="7209.A0A1I7W3N5"/>
<proteinExistence type="predicted"/>
<name>A0A1I7W3N5_LOALO</name>
<sequence>MVQFIINMLFGMRKTVVLFACQSAKTIALRDRYCEVQTSVDVFSNHQEVFIEWWGRHLFIAVVLNVKVDLLLLMLTVMASQLSHQLKRMKFCHLLRCIAAVMRSKPPSLNDSVTAKRPSVLLNGHSNETIAEKQTSQQTHSCVDCLDEGNSINPKLKRQVTRAKLVHRRTLALYDKHLNAFYGCMESHLFDRALIINLVERNEVNGLPYENISCDYVPRVAYIYPERSNQHLDKGHSSHTDCPDLFIPDFTRAKAFIESDRWPGNEEFTLTLTDESGKRLAFTVNVL</sequence>
<reference evidence="2" key="2">
    <citation type="submission" date="2016-11" db="UniProtKB">
        <authorList>
            <consortium name="WormBaseParasite"/>
        </authorList>
    </citation>
    <scope>IDENTIFICATION</scope>
</reference>
<protein>
    <submittedName>
        <fullName evidence="2">Tyrosine-protein phosphatase domain-containing protein</fullName>
    </submittedName>
</protein>
<keyword evidence="1" id="KW-1185">Reference proteome</keyword>